<comment type="similarity">
    <text evidence="8 9">Belongs to the TonB-dependent receptor family.</text>
</comment>
<evidence type="ECO:0000256" key="3">
    <source>
        <dbReference type="ARBA" id="ARBA00022452"/>
    </source>
</evidence>
<evidence type="ECO:0000259" key="11">
    <source>
        <dbReference type="Pfam" id="PF00593"/>
    </source>
</evidence>
<keyword evidence="13" id="KW-0675">Receptor</keyword>
<dbReference type="RefSeq" id="WP_214534321.1">
    <property type="nucleotide sequence ID" value="NZ_JAHFVK010000001.1"/>
</dbReference>
<keyword evidence="7 8" id="KW-0998">Cell outer membrane</keyword>
<dbReference type="PANTHER" id="PTHR47234">
    <property type="match status" value="1"/>
</dbReference>
<feature type="domain" description="TonB-dependent receptor-like beta-barrel" evidence="11">
    <location>
        <begin position="467"/>
        <end position="1020"/>
    </location>
</feature>
<keyword evidence="2 8" id="KW-0813">Transport</keyword>
<feature type="domain" description="TonB-dependent receptor plug" evidence="12">
    <location>
        <begin position="52"/>
        <end position="169"/>
    </location>
</feature>
<keyword evidence="10" id="KW-0732">Signal</keyword>
<comment type="subcellular location">
    <subcellularLocation>
        <location evidence="1 8">Cell outer membrane</location>
        <topology evidence="1 8">Multi-pass membrane protein</topology>
    </subcellularLocation>
</comment>
<organism evidence="13 14">
    <name type="scientific">Croceibacterium selenioxidans</name>
    <dbReference type="NCBI Taxonomy" id="2838833"/>
    <lineage>
        <taxon>Bacteria</taxon>
        <taxon>Pseudomonadati</taxon>
        <taxon>Pseudomonadota</taxon>
        <taxon>Alphaproteobacteria</taxon>
        <taxon>Sphingomonadales</taxon>
        <taxon>Erythrobacteraceae</taxon>
        <taxon>Croceibacterium</taxon>
    </lineage>
</organism>
<evidence type="ECO:0000313" key="14">
    <source>
        <dbReference type="Proteomes" id="UP000811255"/>
    </source>
</evidence>
<evidence type="ECO:0000256" key="2">
    <source>
        <dbReference type="ARBA" id="ARBA00022448"/>
    </source>
</evidence>
<dbReference type="InterPro" id="IPR012910">
    <property type="entry name" value="Plug_dom"/>
</dbReference>
<keyword evidence="14" id="KW-1185">Reference proteome</keyword>
<evidence type="ECO:0000313" key="13">
    <source>
        <dbReference type="EMBL" id="MBT2133030.1"/>
    </source>
</evidence>
<sequence>MRSLHSFLAGTAVLSLAALVSQPAFGQEIDLSQGEDEGEVIIVTGSRIGRPNLDTPVPVTIINGEDLFQQAQTNIGDTLNQLPQFRSTYAQQNPGLGIGIAGLNLLDLRGLGTQRTLVLVNGRRHVAGDLNEYAVSTDVNTIPNDLIERVDVVTGANSAVYGSDAIAGVVNFILKKDYEGLQVRGSAGISQGGFGENQYISTLGGTNFADGRGNITIHAEFANQERVFASEIAGLRRADGLGTVDIDPPGLANGSDGMPDRVLIRDLRSASINRFGLVPVVQPDGGLCGTGISNGVIPGSPYNCSYLFTPEGEMVPQTGTRYGSGIIGGIIGGNGQTGREGRLLSVLPEMQRYNTNLLAHYEFSEAADAFVEAKYVRVNARGSNAGASFIQGQRVQFDERERIRLDNPFLRPEDRLTLANAILSSGYDTSFSARNELTSDQIAGIADGSYRFVLGRNLLDVGIRDEDFQRDTYRIVGGLRGTFNDDWQYEVSANYGKMKEKTSTYGFLDRQRFMLALDGGVDPVSGQIVCRAQFDPAAAVPYPNTPENVARLAADVAACVPYNPFGAADNSKSVNYFSYNARHTGSIDQLVFNGFVTGDSSQVFELPGGPIRFALGAEYRRENAFFQQDPFVESGATNAVVIPTFEPPSFVVKEAFGELQLPILSDKPFFHDLSLNGAARVADYKGLVGTVWAYNAGAEWAPVRDIRFRGGYGRAVRAPNVAESGSPVTANFAPGFLDPCNVNNIGSGSQYRATNCEADLGSLLANIPTGSYSLPILSGSNPNLKPETSDSWTFGAVIQPGFVPGLSLTVDYYDIAVNGVITSLTAQQIVNGCYDQPTMDNPLCAVFQRYRGTGAGPFGEVAGQVLGNSLNSAPFNFARRVRRGIDFDLTYVTSFTDDARLKTRFLYSHQLKSSNFQNPTDSKFENRLLGELGDPQDEFRWNVDVSSGPFTLGYQMSYIGPMWVNYFEDFNSLQGRPPQDADYADIQKYQAVFYHDIRVDIEVAKGVGGGDLKYYLGVDNFLNTRPPLGSTATGAGSAIYDFRGRTFYTGFKATF</sequence>
<dbReference type="EMBL" id="JAHFVK010000001">
    <property type="protein sequence ID" value="MBT2133030.1"/>
    <property type="molecule type" value="Genomic_DNA"/>
</dbReference>
<dbReference type="InterPro" id="IPR036942">
    <property type="entry name" value="Beta-barrel_TonB_sf"/>
</dbReference>
<dbReference type="Proteomes" id="UP000811255">
    <property type="component" value="Unassembled WGS sequence"/>
</dbReference>
<dbReference type="InterPro" id="IPR039426">
    <property type="entry name" value="TonB-dep_rcpt-like"/>
</dbReference>
<dbReference type="Pfam" id="PF07715">
    <property type="entry name" value="Plug"/>
    <property type="match status" value="1"/>
</dbReference>
<dbReference type="PROSITE" id="PS52016">
    <property type="entry name" value="TONB_DEPENDENT_REC_3"/>
    <property type="match status" value="1"/>
</dbReference>
<evidence type="ECO:0000256" key="1">
    <source>
        <dbReference type="ARBA" id="ARBA00004571"/>
    </source>
</evidence>
<evidence type="ECO:0000256" key="5">
    <source>
        <dbReference type="ARBA" id="ARBA00023077"/>
    </source>
</evidence>
<evidence type="ECO:0000256" key="10">
    <source>
        <dbReference type="SAM" id="SignalP"/>
    </source>
</evidence>
<feature type="signal peptide" evidence="10">
    <location>
        <begin position="1"/>
        <end position="26"/>
    </location>
</feature>
<dbReference type="InterPro" id="IPR000531">
    <property type="entry name" value="Beta-barrel_TonB"/>
</dbReference>
<keyword evidence="5 9" id="KW-0798">TonB box</keyword>
<accession>A0ABS5VZS9</accession>
<dbReference type="InterPro" id="IPR037066">
    <property type="entry name" value="Plug_dom_sf"/>
</dbReference>
<dbReference type="Gene3D" id="2.170.130.10">
    <property type="entry name" value="TonB-dependent receptor, plug domain"/>
    <property type="match status" value="1"/>
</dbReference>
<evidence type="ECO:0000256" key="8">
    <source>
        <dbReference type="PROSITE-ProRule" id="PRU01360"/>
    </source>
</evidence>
<evidence type="ECO:0000259" key="12">
    <source>
        <dbReference type="Pfam" id="PF07715"/>
    </source>
</evidence>
<keyword evidence="4 8" id="KW-0812">Transmembrane</keyword>
<keyword evidence="3 8" id="KW-1134">Transmembrane beta strand</keyword>
<reference evidence="13 14" key="1">
    <citation type="submission" date="2021-05" db="EMBL/GenBank/DDBJ databases">
        <title>Croceibacterium sp. LX-88 genome sequence.</title>
        <authorList>
            <person name="Luo X."/>
        </authorList>
    </citation>
    <scope>NUCLEOTIDE SEQUENCE [LARGE SCALE GENOMIC DNA]</scope>
    <source>
        <strain evidence="13 14">LX-88</strain>
    </source>
</reference>
<dbReference type="SUPFAM" id="SSF56935">
    <property type="entry name" value="Porins"/>
    <property type="match status" value="1"/>
</dbReference>
<dbReference type="Gene3D" id="2.40.170.20">
    <property type="entry name" value="TonB-dependent receptor, beta-barrel domain"/>
    <property type="match status" value="1"/>
</dbReference>
<name>A0ABS5VZS9_9SPHN</name>
<gene>
    <name evidence="13" type="ORF">KK137_01680</name>
</gene>
<evidence type="ECO:0000256" key="7">
    <source>
        <dbReference type="ARBA" id="ARBA00023237"/>
    </source>
</evidence>
<protein>
    <submittedName>
        <fullName evidence="13">TonB-dependent receptor</fullName>
    </submittedName>
</protein>
<evidence type="ECO:0000256" key="4">
    <source>
        <dbReference type="ARBA" id="ARBA00022692"/>
    </source>
</evidence>
<comment type="caution">
    <text evidence="13">The sequence shown here is derived from an EMBL/GenBank/DDBJ whole genome shotgun (WGS) entry which is preliminary data.</text>
</comment>
<dbReference type="Pfam" id="PF00593">
    <property type="entry name" value="TonB_dep_Rec_b-barrel"/>
    <property type="match status" value="1"/>
</dbReference>
<evidence type="ECO:0000256" key="9">
    <source>
        <dbReference type="RuleBase" id="RU003357"/>
    </source>
</evidence>
<keyword evidence="6 8" id="KW-0472">Membrane</keyword>
<feature type="chain" id="PRO_5047528027" evidence="10">
    <location>
        <begin position="27"/>
        <end position="1055"/>
    </location>
</feature>
<proteinExistence type="inferred from homology"/>
<dbReference type="PANTHER" id="PTHR47234:SF2">
    <property type="entry name" value="TONB-DEPENDENT RECEPTOR"/>
    <property type="match status" value="1"/>
</dbReference>
<evidence type="ECO:0000256" key="6">
    <source>
        <dbReference type="ARBA" id="ARBA00023136"/>
    </source>
</evidence>